<keyword evidence="1" id="KW-0732">Signal</keyword>
<sequence>MQFFWALFTLFIVIIFAVQGNGYHYKQRGSWGHGGGGRYGGGHGGYGQGHGYGHHGGHGHGGRGYGYYG</sequence>
<name>A0A834Y6G8_APHGI</name>
<organism evidence="2 3">
    <name type="scientific">Aphidius gifuensis</name>
    <name type="common">Parasitoid wasp</name>
    <dbReference type="NCBI Taxonomy" id="684658"/>
    <lineage>
        <taxon>Eukaryota</taxon>
        <taxon>Metazoa</taxon>
        <taxon>Ecdysozoa</taxon>
        <taxon>Arthropoda</taxon>
        <taxon>Hexapoda</taxon>
        <taxon>Insecta</taxon>
        <taxon>Pterygota</taxon>
        <taxon>Neoptera</taxon>
        <taxon>Endopterygota</taxon>
        <taxon>Hymenoptera</taxon>
        <taxon>Apocrita</taxon>
        <taxon>Ichneumonoidea</taxon>
        <taxon>Braconidae</taxon>
        <taxon>Aphidiinae</taxon>
        <taxon>Aphidius</taxon>
    </lineage>
</organism>
<dbReference type="Proteomes" id="UP000639338">
    <property type="component" value="Unassembled WGS sequence"/>
</dbReference>
<reference evidence="2 3" key="1">
    <citation type="submission" date="2020-08" db="EMBL/GenBank/DDBJ databases">
        <title>Aphidius gifuensis genome sequencing and assembly.</title>
        <authorList>
            <person name="Du Z."/>
        </authorList>
    </citation>
    <scope>NUCLEOTIDE SEQUENCE [LARGE SCALE GENOMIC DNA]</scope>
    <source>
        <strain evidence="2">YNYX2018</strain>
        <tissue evidence="2">Adults</tissue>
    </source>
</reference>
<evidence type="ECO:0000313" key="3">
    <source>
        <dbReference type="Proteomes" id="UP000639338"/>
    </source>
</evidence>
<feature type="signal peptide" evidence="1">
    <location>
        <begin position="1"/>
        <end position="20"/>
    </location>
</feature>
<gene>
    <name evidence="2" type="ORF">HCN44_005643</name>
</gene>
<keyword evidence="3" id="KW-1185">Reference proteome</keyword>
<evidence type="ECO:0000313" key="2">
    <source>
        <dbReference type="EMBL" id="KAF7997366.1"/>
    </source>
</evidence>
<evidence type="ECO:0000256" key="1">
    <source>
        <dbReference type="SAM" id="SignalP"/>
    </source>
</evidence>
<accession>A0A834Y6G8</accession>
<dbReference type="EMBL" id="JACMRX010000001">
    <property type="protein sequence ID" value="KAF7997366.1"/>
    <property type="molecule type" value="Genomic_DNA"/>
</dbReference>
<protein>
    <submittedName>
        <fullName evidence="2">Uncharacterized protein</fullName>
    </submittedName>
</protein>
<dbReference type="AlphaFoldDB" id="A0A834Y6G8"/>
<feature type="chain" id="PRO_5032469971" evidence="1">
    <location>
        <begin position="21"/>
        <end position="69"/>
    </location>
</feature>
<proteinExistence type="predicted"/>
<comment type="caution">
    <text evidence="2">The sequence shown here is derived from an EMBL/GenBank/DDBJ whole genome shotgun (WGS) entry which is preliminary data.</text>
</comment>